<organism evidence="1 2">
    <name type="scientific">Thalassomonas viridans</name>
    <dbReference type="NCBI Taxonomy" id="137584"/>
    <lineage>
        <taxon>Bacteria</taxon>
        <taxon>Pseudomonadati</taxon>
        <taxon>Pseudomonadota</taxon>
        <taxon>Gammaproteobacteria</taxon>
        <taxon>Alteromonadales</taxon>
        <taxon>Colwelliaceae</taxon>
        <taxon>Thalassomonas</taxon>
    </lineage>
</organism>
<dbReference type="Proteomes" id="UP000032352">
    <property type="component" value="Chromosome"/>
</dbReference>
<name>A0AAE9Z6R2_9GAMM</name>
<proteinExistence type="predicted"/>
<dbReference type="AlphaFoldDB" id="A0AAE9Z6R2"/>
<reference evidence="1 2" key="1">
    <citation type="journal article" date="2015" name="Genome Announc.">
        <title>Draft Genome Sequences of Marine Isolates of Thalassomonas viridans and Thalassomonas actiniarum.</title>
        <authorList>
            <person name="Olonade I."/>
            <person name="van Zyl L.J."/>
            <person name="Trindade M."/>
        </authorList>
    </citation>
    <scope>NUCLEOTIDE SEQUENCE [LARGE SCALE GENOMIC DNA]</scope>
    <source>
        <strain evidence="1 2">XOM25</strain>
    </source>
</reference>
<reference evidence="1 2" key="2">
    <citation type="journal article" date="2022" name="Mar. Drugs">
        <title>Bioassay-Guided Fractionation Leads to the Detection of Cholic Acid Generated by the Rare Thalassomonas sp.</title>
        <authorList>
            <person name="Pheiffer F."/>
            <person name="Schneider Y.K."/>
            <person name="Hansen E.H."/>
            <person name="Andersen J.H."/>
            <person name="Isaksson J."/>
            <person name="Busche T."/>
            <person name="R C."/>
            <person name="Kalinowski J."/>
            <person name="Zyl L.V."/>
            <person name="Trindade M."/>
        </authorList>
    </citation>
    <scope>NUCLEOTIDE SEQUENCE [LARGE SCALE GENOMIC DNA]</scope>
    <source>
        <strain evidence="1 2">XOM25</strain>
    </source>
</reference>
<gene>
    <name evidence="1" type="ORF">SG34_004105</name>
</gene>
<dbReference type="EMBL" id="CP059733">
    <property type="protein sequence ID" value="WDE06122.1"/>
    <property type="molecule type" value="Genomic_DNA"/>
</dbReference>
<evidence type="ECO:0000313" key="2">
    <source>
        <dbReference type="Proteomes" id="UP000032352"/>
    </source>
</evidence>
<sequence length="70" mass="7770">MSYSPVASALLALSACQDSAILQIAKTTCREKKSIFERQEAIIMSCFLQLLAELPEEDQKEILKVVKAEP</sequence>
<dbReference type="RefSeq" id="WP_044838619.1">
    <property type="nucleotide sequence ID" value="NZ_CP059733.1"/>
</dbReference>
<keyword evidence="2" id="KW-1185">Reference proteome</keyword>
<accession>A0AAE9Z6R2</accession>
<evidence type="ECO:0000313" key="1">
    <source>
        <dbReference type="EMBL" id="WDE06122.1"/>
    </source>
</evidence>
<dbReference type="KEGG" id="tvd:SG34_004105"/>
<protein>
    <submittedName>
        <fullName evidence="1">Uncharacterized protein</fullName>
    </submittedName>
</protein>